<reference evidence="1" key="1">
    <citation type="journal article" date="2013" name="Environ. Microbiol.">
        <title>Microbiota from the distal guts of lean and obese adolescents exhibit partial functional redundancy besides clear differences in community structure.</title>
        <authorList>
            <person name="Ferrer M."/>
            <person name="Ruiz A."/>
            <person name="Lanza F."/>
            <person name="Haange S.B."/>
            <person name="Oberbach A."/>
            <person name="Till H."/>
            <person name="Bargiela R."/>
            <person name="Campoy C."/>
            <person name="Segura M.T."/>
            <person name="Richter M."/>
            <person name="von Bergen M."/>
            <person name="Seifert J."/>
            <person name="Suarez A."/>
        </authorList>
    </citation>
    <scope>NUCLEOTIDE SEQUENCE</scope>
</reference>
<dbReference type="AlphaFoldDB" id="K1USR5"/>
<evidence type="ECO:0000313" key="1">
    <source>
        <dbReference type="EMBL" id="EKC81370.1"/>
    </source>
</evidence>
<feature type="non-terminal residue" evidence="1">
    <location>
        <position position="96"/>
    </location>
</feature>
<name>K1USR5_9ZZZZ</name>
<comment type="caution">
    <text evidence="1">The sequence shown here is derived from an EMBL/GenBank/DDBJ whole genome shotgun (WGS) entry which is preliminary data.</text>
</comment>
<sequence>MDHAFSEVNREASGHWLTYHAAYDKDPGGYDGVAKVTLRGGNIQTKGKSLVVRNAEEVLIIVSIVPQEDARNASLDAVKAGLDKLATNYDKLLRPH</sequence>
<accession>K1USR5</accession>
<protein>
    <submittedName>
        <fullName evidence="1">Uncharacterized protein</fullName>
    </submittedName>
</protein>
<dbReference type="Gene3D" id="2.70.98.50">
    <property type="entry name" value="putative glycoside hydrolase family protein from bacillus halodurans"/>
    <property type="match status" value="1"/>
</dbReference>
<proteinExistence type="predicted"/>
<dbReference type="EMBL" id="AJWY01000294">
    <property type="protein sequence ID" value="EKC81370.1"/>
    <property type="molecule type" value="Genomic_DNA"/>
</dbReference>
<organism evidence="1">
    <name type="scientific">human gut metagenome</name>
    <dbReference type="NCBI Taxonomy" id="408170"/>
    <lineage>
        <taxon>unclassified sequences</taxon>
        <taxon>metagenomes</taxon>
        <taxon>organismal metagenomes</taxon>
    </lineage>
</organism>
<gene>
    <name evidence="1" type="ORF">LEA_00410</name>
</gene>